<organism evidence="2 3">
    <name type="scientific">Brachionus calyciflorus</name>
    <dbReference type="NCBI Taxonomy" id="104777"/>
    <lineage>
        <taxon>Eukaryota</taxon>
        <taxon>Metazoa</taxon>
        <taxon>Spiralia</taxon>
        <taxon>Gnathifera</taxon>
        <taxon>Rotifera</taxon>
        <taxon>Eurotatoria</taxon>
        <taxon>Monogononta</taxon>
        <taxon>Pseudotrocha</taxon>
        <taxon>Ploima</taxon>
        <taxon>Brachionidae</taxon>
        <taxon>Brachionus</taxon>
    </lineage>
</organism>
<reference evidence="2" key="1">
    <citation type="submission" date="2021-02" db="EMBL/GenBank/DDBJ databases">
        <authorList>
            <person name="Nowell W R."/>
        </authorList>
    </citation>
    <scope>NUCLEOTIDE SEQUENCE</scope>
    <source>
        <strain evidence="2">Ploen Becks lab</strain>
    </source>
</reference>
<keyword evidence="1" id="KW-1133">Transmembrane helix</keyword>
<keyword evidence="1" id="KW-0472">Membrane</keyword>
<name>A0A814CQT6_9BILA</name>
<accession>A0A814CQT6</accession>
<comment type="caution">
    <text evidence="2">The sequence shown here is derived from an EMBL/GenBank/DDBJ whole genome shotgun (WGS) entry which is preliminary data.</text>
</comment>
<keyword evidence="3" id="KW-1185">Reference proteome</keyword>
<evidence type="ECO:0000313" key="2">
    <source>
        <dbReference type="EMBL" id="CAF0945577.1"/>
    </source>
</evidence>
<feature type="transmembrane region" description="Helical" evidence="1">
    <location>
        <begin position="439"/>
        <end position="463"/>
    </location>
</feature>
<evidence type="ECO:0000256" key="1">
    <source>
        <dbReference type="SAM" id="Phobius"/>
    </source>
</evidence>
<dbReference type="Proteomes" id="UP000663879">
    <property type="component" value="Unassembled WGS sequence"/>
</dbReference>
<sequence length="511" mass="60975">MSDNICTYCRKEYCYISYPVYVKCCAKNVCNLCNKASIDKKNPKCILCHQDNPKPEPNLEMNKKMFLEYFKKFYIDLSNKSKEIFAIDRANTLKLLNFFNNQKINGKLKKYPNQSEEILNPRLVRTVYQYLSKLQQDRMRGFLNCLSTFRDAIREQCKSLEKANFFSISLCIDRSLDLHDDITRFLGENYIKLITDADIQRQIENLKKEGEIDNFEFCFRTALDLNDFLDNGYQCEVNYYNDYLYFLNNFVNNFRVVLSKITELPNLENDTKLITKDNEDIFVLDYLKKQTRHIEQAFQNYKDNYLNIKQSVQKIYEDIYKTMNQNFPFYDEEKLYNVEKEVNKFLDSKFKPKLIKLKYIEEACRLLDGFDLVYKASRYSVFQLLINRNDMQKHIETCIKEYKEIKTNSDNGHLIKKSHFKTRIYYYPSCNYDFNKIPIHVITMSITGSTLCYSLLYMIYSYLSKKKRKERLIPSTTEPGHSNDLSILKPKTWRKNIKILITTLLTLVVFT</sequence>
<gene>
    <name evidence="2" type="ORF">OXX778_LOCUS13665</name>
</gene>
<feature type="non-terminal residue" evidence="2">
    <location>
        <position position="1"/>
    </location>
</feature>
<evidence type="ECO:0000313" key="3">
    <source>
        <dbReference type="Proteomes" id="UP000663879"/>
    </source>
</evidence>
<dbReference type="EMBL" id="CAJNOC010002667">
    <property type="protein sequence ID" value="CAF0945577.1"/>
    <property type="molecule type" value="Genomic_DNA"/>
</dbReference>
<protein>
    <submittedName>
        <fullName evidence="2">Uncharacterized protein</fullName>
    </submittedName>
</protein>
<dbReference type="AlphaFoldDB" id="A0A814CQT6"/>
<keyword evidence="1" id="KW-0812">Transmembrane</keyword>
<proteinExistence type="predicted"/>